<dbReference type="RefSeq" id="WP_308454830.1">
    <property type="nucleotide sequence ID" value="NZ_JAJEQR010000066.1"/>
</dbReference>
<dbReference type="AlphaFoldDB" id="A0AAE3ECW8"/>
<reference evidence="1" key="1">
    <citation type="submission" date="2021-10" db="EMBL/GenBank/DDBJ databases">
        <title>Anaerobic single-cell dispensing facilitates the cultivation of human gut bacteria.</title>
        <authorList>
            <person name="Afrizal A."/>
        </authorList>
    </citation>
    <scope>NUCLEOTIDE SEQUENCE</scope>
    <source>
        <strain evidence="1">CLA-AA-H215</strain>
    </source>
</reference>
<dbReference type="EMBL" id="JAJEQR010000066">
    <property type="protein sequence ID" value="MCC2232423.1"/>
    <property type="molecule type" value="Genomic_DNA"/>
</dbReference>
<gene>
    <name evidence="1" type="ORF">LKD81_15735</name>
</gene>
<evidence type="ECO:0000313" key="2">
    <source>
        <dbReference type="Proteomes" id="UP001198182"/>
    </source>
</evidence>
<keyword evidence="2" id="KW-1185">Reference proteome</keyword>
<accession>A0AAE3ECW8</accession>
<dbReference type="Proteomes" id="UP001198182">
    <property type="component" value="Unassembled WGS sequence"/>
</dbReference>
<evidence type="ECO:0000313" key="1">
    <source>
        <dbReference type="EMBL" id="MCC2232423.1"/>
    </source>
</evidence>
<name>A0AAE3ECW8_9FIRM</name>
<comment type="caution">
    <text evidence="1">The sequence shown here is derived from an EMBL/GenBank/DDBJ whole genome shotgun (WGS) entry which is preliminary data.</text>
</comment>
<proteinExistence type="predicted"/>
<protein>
    <submittedName>
        <fullName evidence="1">Uncharacterized protein</fullName>
    </submittedName>
</protein>
<sequence>MPDVEEEIQDESIDKDIHFTYKEHMEKDSLCQGDILEKTDDLIAILKEVHPYFLNEAYKYFMVLSQSCDLVRRNGKTCKTPYITLAAVREYSDFLERTLVSNKMAENYNGIFLVEERAKARVTQLVERVYNNTEPDYFFLYKEDALNFPKSMVVYLKVSIALKSELHYDACLNAKRLELSDEFKAKLGWLVGNMYSRVGTTDWESKMTDKARRQMIEDEVNSRCVIGSKEQIRELKKKLNENPDALSSHDAAIECLASIIVKSKYEQVMDIIEEIFKLNCRNINSDDKDKLLNAIKSRSKIKTIIG</sequence>
<organism evidence="1 2">
    <name type="scientific">Hominifimenecus microfluidus</name>
    <dbReference type="NCBI Taxonomy" id="2885348"/>
    <lineage>
        <taxon>Bacteria</taxon>
        <taxon>Bacillati</taxon>
        <taxon>Bacillota</taxon>
        <taxon>Clostridia</taxon>
        <taxon>Lachnospirales</taxon>
        <taxon>Lachnospiraceae</taxon>
        <taxon>Hominifimenecus</taxon>
    </lineage>
</organism>